<dbReference type="AlphaFoldDB" id="A0A448XCI1"/>
<accession>A0A448XCI1</accession>
<dbReference type="EMBL" id="CAAALY010246143">
    <property type="protein sequence ID" value="VEL33644.1"/>
    <property type="molecule type" value="Genomic_DNA"/>
</dbReference>
<dbReference type="Proteomes" id="UP000784294">
    <property type="component" value="Unassembled WGS sequence"/>
</dbReference>
<organism evidence="1 2">
    <name type="scientific">Protopolystoma xenopodis</name>
    <dbReference type="NCBI Taxonomy" id="117903"/>
    <lineage>
        <taxon>Eukaryota</taxon>
        <taxon>Metazoa</taxon>
        <taxon>Spiralia</taxon>
        <taxon>Lophotrochozoa</taxon>
        <taxon>Platyhelminthes</taxon>
        <taxon>Monogenea</taxon>
        <taxon>Polyopisthocotylea</taxon>
        <taxon>Polystomatidea</taxon>
        <taxon>Polystomatidae</taxon>
        <taxon>Protopolystoma</taxon>
    </lineage>
</organism>
<gene>
    <name evidence="1" type="ORF">PXEA_LOCUS27084</name>
</gene>
<reference evidence="1" key="1">
    <citation type="submission" date="2018-11" db="EMBL/GenBank/DDBJ databases">
        <authorList>
            <consortium name="Pathogen Informatics"/>
        </authorList>
    </citation>
    <scope>NUCLEOTIDE SEQUENCE</scope>
</reference>
<keyword evidence="2" id="KW-1185">Reference proteome</keyword>
<evidence type="ECO:0000313" key="2">
    <source>
        <dbReference type="Proteomes" id="UP000784294"/>
    </source>
</evidence>
<evidence type="ECO:0000313" key="1">
    <source>
        <dbReference type="EMBL" id="VEL33644.1"/>
    </source>
</evidence>
<comment type="caution">
    <text evidence="1">The sequence shown here is derived from an EMBL/GenBank/DDBJ whole genome shotgun (WGS) entry which is preliminary data.</text>
</comment>
<name>A0A448XCI1_9PLAT</name>
<protein>
    <submittedName>
        <fullName evidence="1">Uncharacterized protein</fullName>
    </submittedName>
</protein>
<sequence length="156" mass="17483">MITFSTPEEQSRRRGRQSISLPVITPIVKSRLEDWQAVCLPTEAIRPLANRWSARLSVDACSNIQRFLALDKQKRRPKQDAKRLEGLSGEGDLAVSRRFFQGSTEVDLLPDGESPTPVCSPNRFKDSNQAFRSLIPSSIADTWPTNQQSGQPGEIF</sequence>
<proteinExistence type="predicted"/>